<proteinExistence type="predicted"/>
<accession>A0AAV4V875</accession>
<gene>
    <name evidence="1" type="ORF">CDAR_463901</name>
</gene>
<keyword evidence="2" id="KW-1185">Reference proteome</keyword>
<protein>
    <submittedName>
        <fullName evidence="1">Uncharacterized protein</fullName>
    </submittedName>
</protein>
<sequence>MEAIILASIRGTRGLIVHVDSKFNGVPRVCPYFVVGILSFSKTESKMMSKSKVTFPFDASNVTWAHAVNSRKELEKELGVCSGIADCILNRDKVSMTFTLLASNGSDVQKKVKE</sequence>
<organism evidence="1 2">
    <name type="scientific">Caerostris darwini</name>
    <dbReference type="NCBI Taxonomy" id="1538125"/>
    <lineage>
        <taxon>Eukaryota</taxon>
        <taxon>Metazoa</taxon>
        <taxon>Ecdysozoa</taxon>
        <taxon>Arthropoda</taxon>
        <taxon>Chelicerata</taxon>
        <taxon>Arachnida</taxon>
        <taxon>Araneae</taxon>
        <taxon>Araneomorphae</taxon>
        <taxon>Entelegynae</taxon>
        <taxon>Araneoidea</taxon>
        <taxon>Araneidae</taxon>
        <taxon>Caerostris</taxon>
    </lineage>
</organism>
<evidence type="ECO:0000313" key="2">
    <source>
        <dbReference type="Proteomes" id="UP001054837"/>
    </source>
</evidence>
<dbReference type="EMBL" id="BPLQ01012561">
    <property type="protein sequence ID" value="GIY66219.1"/>
    <property type="molecule type" value="Genomic_DNA"/>
</dbReference>
<evidence type="ECO:0000313" key="1">
    <source>
        <dbReference type="EMBL" id="GIY66219.1"/>
    </source>
</evidence>
<dbReference type="Proteomes" id="UP001054837">
    <property type="component" value="Unassembled WGS sequence"/>
</dbReference>
<name>A0AAV4V875_9ARAC</name>
<dbReference type="AlphaFoldDB" id="A0AAV4V875"/>
<comment type="caution">
    <text evidence="1">The sequence shown here is derived from an EMBL/GenBank/DDBJ whole genome shotgun (WGS) entry which is preliminary data.</text>
</comment>
<reference evidence="1 2" key="1">
    <citation type="submission" date="2021-06" db="EMBL/GenBank/DDBJ databases">
        <title>Caerostris darwini draft genome.</title>
        <authorList>
            <person name="Kono N."/>
            <person name="Arakawa K."/>
        </authorList>
    </citation>
    <scope>NUCLEOTIDE SEQUENCE [LARGE SCALE GENOMIC DNA]</scope>
</reference>